<keyword evidence="1 5" id="KW-0489">Methyltransferase</keyword>
<sequence>MLQLFFNKINLKPATLAVLIQATAFFFVFSFAWILKSQSLYVISAFPLWFLSFLVLMHAAIAVWFANITNMAKWWRWIHFFFPLAVWIMSQWHVPNTIYLIGFLLSLSLYWTTFRTQVPFFPSTATVRQQVLTLIPQYQPMRIIDIGSGLGDMSMYIAKLRPECSVEGIEIAPLPWLISIVRAKLNRSKVDFRIGDYRLLNFANYDLIFAYLSPAAMSDLWQKAQAQMRPGCLLVSYEFNIEGVEPTQIIQQTDREKMVYVWKIK</sequence>
<name>A0A351RCT7_9PROT</name>
<evidence type="ECO:0000313" key="5">
    <source>
        <dbReference type="EMBL" id="HBA09858.1"/>
    </source>
</evidence>
<evidence type="ECO:0000313" key="6">
    <source>
        <dbReference type="Proteomes" id="UP000264313"/>
    </source>
</evidence>
<evidence type="ECO:0000256" key="3">
    <source>
        <dbReference type="ARBA" id="ARBA00022691"/>
    </source>
</evidence>
<dbReference type="PANTHER" id="PTHR13610:SF9">
    <property type="entry name" value="FI06469P"/>
    <property type="match status" value="1"/>
</dbReference>
<dbReference type="SUPFAM" id="SSF53335">
    <property type="entry name" value="S-adenosyl-L-methionine-dependent methyltransferases"/>
    <property type="match status" value="1"/>
</dbReference>
<dbReference type="EMBL" id="DNAA01000236">
    <property type="protein sequence ID" value="HBA09858.1"/>
    <property type="molecule type" value="Genomic_DNA"/>
</dbReference>
<dbReference type="Proteomes" id="UP000264313">
    <property type="component" value="Unassembled WGS sequence"/>
</dbReference>
<gene>
    <name evidence="5" type="ORF">DCW48_10195</name>
</gene>
<organism evidence="5 6">
    <name type="scientific">Methylotenera mobilis</name>
    <dbReference type="NCBI Taxonomy" id="359408"/>
    <lineage>
        <taxon>Bacteria</taxon>
        <taxon>Pseudomonadati</taxon>
        <taxon>Pseudomonadota</taxon>
        <taxon>Betaproteobacteria</taxon>
        <taxon>Nitrosomonadales</taxon>
        <taxon>Methylophilaceae</taxon>
        <taxon>Methylotenera</taxon>
    </lineage>
</organism>
<keyword evidence="2 5" id="KW-0808">Transferase</keyword>
<dbReference type="CDD" id="cd02440">
    <property type="entry name" value="AdoMet_MTases"/>
    <property type="match status" value="1"/>
</dbReference>
<dbReference type="InterPro" id="IPR029063">
    <property type="entry name" value="SAM-dependent_MTases_sf"/>
</dbReference>
<dbReference type="GO" id="GO:0032259">
    <property type="term" value="P:methylation"/>
    <property type="evidence" value="ECO:0007669"/>
    <property type="project" value="UniProtKB-KW"/>
</dbReference>
<dbReference type="InterPro" id="IPR026170">
    <property type="entry name" value="FAM173A/B"/>
</dbReference>
<feature type="transmembrane region" description="Helical" evidence="4">
    <location>
        <begin position="74"/>
        <end position="92"/>
    </location>
</feature>
<comment type="caution">
    <text evidence="5">The sequence shown here is derived from an EMBL/GenBank/DDBJ whole genome shotgun (WGS) entry which is preliminary data.</text>
</comment>
<dbReference type="Gene3D" id="3.40.50.150">
    <property type="entry name" value="Vaccinia Virus protein VP39"/>
    <property type="match status" value="1"/>
</dbReference>
<keyword evidence="4" id="KW-0812">Transmembrane</keyword>
<feature type="transmembrane region" description="Helical" evidence="4">
    <location>
        <begin position="14"/>
        <end position="35"/>
    </location>
</feature>
<proteinExistence type="predicted"/>
<accession>A0A351RCT7</accession>
<keyword evidence="4" id="KW-0472">Membrane</keyword>
<evidence type="ECO:0000256" key="1">
    <source>
        <dbReference type="ARBA" id="ARBA00022603"/>
    </source>
</evidence>
<keyword evidence="3" id="KW-0949">S-adenosyl-L-methionine</keyword>
<keyword evidence="4" id="KW-1133">Transmembrane helix</keyword>
<dbReference type="PANTHER" id="PTHR13610">
    <property type="entry name" value="METHYLTRANSFERASE DOMAIN-CONTAINING PROTEIN"/>
    <property type="match status" value="1"/>
</dbReference>
<evidence type="ECO:0000256" key="4">
    <source>
        <dbReference type="SAM" id="Phobius"/>
    </source>
</evidence>
<dbReference type="AlphaFoldDB" id="A0A351RCT7"/>
<feature type="transmembrane region" description="Helical" evidence="4">
    <location>
        <begin position="98"/>
        <end position="114"/>
    </location>
</feature>
<evidence type="ECO:0000256" key="2">
    <source>
        <dbReference type="ARBA" id="ARBA00022679"/>
    </source>
</evidence>
<dbReference type="GO" id="GO:0016279">
    <property type="term" value="F:protein-lysine N-methyltransferase activity"/>
    <property type="evidence" value="ECO:0007669"/>
    <property type="project" value="InterPro"/>
</dbReference>
<feature type="transmembrane region" description="Helical" evidence="4">
    <location>
        <begin position="41"/>
        <end position="67"/>
    </location>
</feature>
<protein>
    <submittedName>
        <fullName evidence="5">Class I SAM-dependent methyltransferase</fullName>
    </submittedName>
</protein>
<dbReference type="STRING" id="1132855.GCA_000384255_01325"/>
<reference evidence="5 6" key="1">
    <citation type="journal article" date="2018" name="Nat. Biotechnol.">
        <title>A standardized bacterial taxonomy based on genome phylogeny substantially revises the tree of life.</title>
        <authorList>
            <person name="Parks D.H."/>
            <person name="Chuvochina M."/>
            <person name="Waite D.W."/>
            <person name="Rinke C."/>
            <person name="Skarshewski A."/>
            <person name="Chaumeil P.A."/>
            <person name="Hugenholtz P."/>
        </authorList>
    </citation>
    <scope>NUCLEOTIDE SEQUENCE [LARGE SCALE GENOMIC DNA]</scope>
    <source>
        <strain evidence="5">UBA9958</strain>
    </source>
</reference>